<dbReference type="GeneID" id="93072181"/>
<dbReference type="STRING" id="483216.BACEGG_00269"/>
<evidence type="ECO:0000256" key="1">
    <source>
        <dbReference type="SAM" id="MobiDB-lite"/>
    </source>
</evidence>
<keyword evidence="2" id="KW-0732">Signal</keyword>
<dbReference type="AlphaFoldDB" id="A0A380ZCW1"/>
<dbReference type="Proteomes" id="UP000254424">
    <property type="component" value="Unassembled WGS sequence"/>
</dbReference>
<feature type="compositionally biased region" description="Polar residues" evidence="1">
    <location>
        <begin position="67"/>
        <end position="78"/>
    </location>
</feature>
<sequence>MKSNRFMQRGFTLTLCLMVSLLVGAQTPKKPRMQTSASPKETIYKSWEDMQAELKTKSTPAKAPAQTGKSNAAKNKTVNKAPKEKKTATPTKSYIALKTNVPFLAVGIQNLAIEIKLHKHISIDFPVMWSIGDIEREHGLHTIAFQPEGRWWLKSAGEGHFFGLHAHAAWFNLKWEDTRYQSEQYPLLGAGISYGYKLPFSEHWGAEFTLGAGYANMKYNTYYNIENGAKLDTRKRNYWGITRVGASLVYRF</sequence>
<dbReference type="InterPro" id="IPR021958">
    <property type="entry name" value="DUF3575"/>
</dbReference>
<feature type="chain" id="PRO_5016796852" evidence="2">
    <location>
        <begin position="26"/>
        <end position="252"/>
    </location>
</feature>
<protein>
    <submittedName>
        <fullName evidence="3">Protein of uncharacterized function (DUF3575)</fullName>
    </submittedName>
</protein>
<dbReference type="OrthoDB" id="1060107at2"/>
<dbReference type="EMBL" id="UFSX01000002">
    <property type="protein sequence ID" value="SUV44184.1"/>
    <property type="molecule type" value="Genomic_DNA"/>
</dbReference>
<evidence type="ECO:0000313" key="4">
    <source>
        <dbReference type="Proteomes" id="UP000254424"/>
    </source>
</evidence>
<dbReference type="Pfam" id="PF12099">
    <property type="entry name" value="DUF3575"/>
    <property type="match status" value="1"/>
</dbReference>
<gene>
    <name evidence="3" type="ORF">NCTC11155_03595</name>
</gene>
<reference evidence="3 4" key="1">
    <citation type="submission" date="2018-06" db="EMBL/GenBank/DDBJ databases">
        <authorList>
            <consortium name="Pathogen Informatics"/>
            <person name="Doyle S."/>
        </authorList>
    </citation>
    <scope>NUCLEOTIDE SEQUENCE [LARGE SCALE GENOMIC DNA]</scope>
    <source>
        <strain evidence="3 4">NCTC11155</strain>
    </source>
</reference>
<name>A0A380ZCW1_9BACE</name>
<feature type="signal peptide" evidence="2">
    <location>
        <begin position="1"/>
        <end position="25"/>
    </location>
</feature>
<dbReference type="RefSeq" id="WP_004288545.1">
    <property type="nucleotide sequence ID" value="NZ_CABKNQ010000020.1"/>
</dbReference>
<proteinExistence type="predicted"/>
<accession>A0A380ZCW1</accession>
<evidence type="ECO:0000313" key="3">
    <source>
        <dbReference type="EMBL" id="SUV44184.1"/>
    </source>
</evidence>
<feature type="region of interest" description="Disordered" evidence="1">
    <location>
        <begin position="54"/>
        <end position="86"/>
    </location>
</feature>
<organism evidence="3 4">
    <name type="scientific">Bacteroides eggerthii</name>
    <dbReference type="NCBI Taxonomy" id="28111"/>
    <lineage>
        <taxon>Bacteria</taxon>
        <taxon>Pseudomonadati</taxon>
        <taxon>Bacteroidota</taxon>
        <taxon>Bacteroidia</taxon>
        <taxon>Bacteroidales</taxon>
        <taxon>Bacteroidaceae</taxon>
        <taxon>Bacteroides</taxon>
    </lineage>
</organism>
<evidence type="ECO:0000256" key="2">
    <source>
        <dbReference type="SAM" id="SignalP"/>
    </source>
</evidence>